<dbReference type="InterPro" id="IPR000326">
    <property type="entry name" value="PAP2/HPO"/>
</dbReference>
<dbReference type="PANTHER" id="PTHR14969:SF13">
    <property type="entry name" value="AT30094P"/>
    <property type="match status" value="1"/>
</dbReference>
<dbReference type="AlphaFoldDB" id="A0AAW9RRR3"/>
<evidence type="ECO:0000256" key="1">
    <source>
        <dbReference type="SAM" id="Phobius"/>
    </source>
</evidence>
<feature type="transmembrane region" description="Helical" evidence="1">
    <location>
        <begin position="82"/>
        <end position="102"/>
    </location>
</feature>
<dbReference type="SUPFAM" id="SSF48317">
    <property type="entry name" value="Acid phosphatase/Vanadium-dependent haloperoxidase"/>
    <property type="match status" value="1"/>
</dbReference>
<dbReference type="EMBL" id="JAZHOF010000001">
    <property type="protein sequence ID" value="MEJ8570171.1"/>
    <property type="molecule type" value="Genomic_DNA"/>
</dbReference>
<evidence type="ECO:0000259" key="2">
    <source>
        <dbReference type="SMART" id="SM00014"/>
    </source>
</evidence>
<dbReference type="CDD" id="cd03392">
    <property type="entry name" value="PAP2_like_2"/>
    <property type="match status" value="1"/>
</dbReference>
<dbReference type="Pfam" id="PF01569">
    <property type="entry name" value="PAP2"/>
    <property type="match status" value="1"/>
</dbReference>
<keyword evidence="1" id="KW-1133">Transmembrane helix</keyword>
<organism evidence="3 4">
    <name type="scientific">Microbaculum marinum</name>
    <dbReference type="NCBI Taxonomy" id="1764581"/>
    <lineage>
        <taxon>Bacteria</taxon>
        <taxon>Pseudomonadati</taxon>
        <taxon>Pseudomonadota</taxon>
        <taxon>Alphaproteobacteria</taxon>
        <taxon>Hyphomicrobiales</taxon>
        <taxon>Tepidamorphaceae</taxon>
        <taxon>Microbaculum</taxon>
    </lineage>
</organism>
<name>A0AAW9RRR3_9HYPH</name>
<dbReference type="InterPro" id="IPR036938">
    <property type="entry name" value="PAP2/HPO_sf"/>
</dbReference>
<reference evidence="3 4" key="1">
    <citation type="submission" date="2024-02" db="EMBL/GenBank/DDBJ databases">
        <title>Genome analysis and characterization of Microbaculum marinisediminis sp. nov., isolated from marine sediment.</title>
        <authorList>
            <person name="Du Z.-J."/>
            <person name="Ye Y.-Q."/>
            <person name="Zhang Z.-R."/>
            <person name="Yuan S.-M."/>
            <person name="Zhang X.-Y."/>
        </authorList>
    </citation>
    <scope>NUCLEOTIDE SEQUENCE [LARGE SCALE GENOMIC DNA]</scope>
    <source>
        <strain evidence="3 4">SDUM1044001</strain>
    </source>
</reference>
<proteinExistence type="predicted"/>
<feature type="domain" description="Phosphatidic acid phosphatase type 2/haloperoxidase" evidence="2">
    <location>
        <begin position="169"/>
        <end position="278"/>
    </location>
</feature>
<dbReference type="Proteomes" id="UP001378188">
    <property type="component" value="Unassembled WGS sequence"/>
</dbReference>
<evidence type="ECO:0000313" key="4">
    <source>
        <dbReference type="Proteomes" id="UP001378188"/>
    </source>
</evidence>
<comment type="caution">
    <text evidence="3">The sequence shown here is derived from an EMBL/GenBank/DDBJ whole genome shotgun (WGS) entry which is preliminary data.</text>
</comment>
<dbReference type="PANTHER" id="PTHR14969">
    <property type="entry name" value="SPHINGOSINE-1-PHOSPHATE PHOSPHOHYDROLASE"/>
    <property type="match status" value="1"/>
</dbReference>
<feature type="transmembrane region" description="Helical" evidence="1">
    <location>
        <begin position="207"/>
        <end position="225"/>
    </location>
</feature>
<feature type="transmembrane region" description="Helical" evidence="1">
    <location>
        <begin position="263"/>
        <end position="284"/>
    </location>
</feature>
<keyword evidence="1" id="KW-0812">Transmembrane</keyword>
<dbReference type="SMART" id="SM00014">
    <property type="entry name" value="acidPPc"/>
    <property type="match status" value="1"/>
</dbReference>
<accession>A0AAW9RRR3</accession>
<gene>
    <name evidence="3" type="ORF">V3328_01695</name>
</gene>
<feature type="transmembrane region" description="Helical" evidence="1">
    <location>
        <begin position="6"/>
        <end position="26"/>
    </location>
</feature>
<feature type="transmembrane region" description="Helical" evidence="1">
    <location>
        <begin position="237"/>
        <end position="257"/>
    </location>
</feature>
<sequence length="292" mass="32017">MPLSNSGALVFVAAALAFFVLLWGIIRGLYEKSGVIGRVGSHVRGYYEAPTSRRWRGALESRFPRGWPFVENRFDPGRFRGLPLTLLLLAAAYVAFLFVGLVEEVMESEEIDAIDDFIVAAVVPLRNPILVQAFTKLTVFASMETLTAVAIVSTAFLWARGPLWGIPALWVCVLGSQVTTWSGKFLINRTRPDFILDVSAASPSFPSGHATGAMAVYGIIAYVVSRDLASHRRRLDVIYWTAVLILLLAFSRVYLSVHFPSDIGAGLLVGGFWVLAGIVVAETLRDREDVPT</sequence>
<keyword evidence="4" id="KW-1185">Reference proteome</keyword>
<evidence type="ECO:0000313" key="3">
    <source>
        <dbReference type="EMBL" id="MEJ8570171.1"/>
    </source>
</evidence>
<dbReference type="Gene3D" id="1.20.144.10">
    <property type="entry name" value="Phosphatidic acid phosphatase type 2/haloperoxidase"/>
    <property type="match status" value="1"/>
</dbReference>
<protein>
    <submittedName>
        <fullName evidence="3">Phosphatase PAP2 family protein</fullName>
    </submittedName>
</protein>
<dbReference type="RefSeq" id="WP_340327907.1">
    <property type="nucleotide sequence ID" value="NZ_JAZHOF010000001.1"/>
</dbReference>
<keyword evidence="1" id="KW-0472">Membrane</keyword>
<feature type="transmembrane region" description="Helical" evidence="1">
    <location>
        <begin position="137"/>
        <end position="159"/>
    </location>
</feature>